<feature type="region of interest" description="Disordered" evidence="9">
    <location>
        <begin position="402"/>
        <end position="441"/>
    </location>
</feature>
<dbReference type="RefSeq" id="XP_011773239.1">
    <property type="nucleotide sequence ID" value="XM_011774937.1"/>
</dbReference>
<evidence type="ECO:0000256" key="7">
    <source>
        <dbReference type="ARBA" id="ARBA00023180"/>
    </source>
</evidence>
<organism evidence="12 13">
    <name type="scientific">Trypanosoma brucei gambiense (strain MHOM/CI/86/DAL972)</name>
    <dbReference type="NCBI Taxonomy" id="679716"/>
    <lineage>
        <taxon>Eukaryota</taxon>
        <taxon>Discoba</taxon>
        <taxon>Euglenozoa</taxon>
        <taxon>Kinetoplastea</taxon>
        <taxon>Metakinetoplastina</taxon>
        <taxon>Trypanosomatida</taxon>
        <taxon>Trypanosomatidae</taxon>
        <taxon>Trypanosoma</taxon>
    </lineage>
</organism>
<accession>C9ZNH4</accession>
<dbReference type="VEuPathDB" id="TriTrypDB:Tbg972.5.900"/>
<sequence length="490" mass="54489">MMWYLCRVNCSDGKGRQSNSFFGLTHKHWFVFVRFLNSLKFTFVVIALPYVGFVFAFCARAWNRSASLYTYFSEKKTSDIIVNKKTYTKMLGMRSYIVFVAVVTLQHICVNSKAHENNIVNGKEFEALCGFINFALDTQTPQDLVLKVEEAEDKILSDTFAAGGDAKVSKELQELKQKVETYKEQHSDLWSSSTPTIIQKSLTEALYGNGNKQVVVKHVQGNRSDVCGRAGGQTGKKAGETLALDLLCICAASDQDEDDVVTCCNGCNTTHVGVWEPQQNSPAHWNLLPPKCSNVKREKTRPLQVLSAALRFFVSTLNTTSNSSSGPRNLLGAHDGSVEHGCSGGILDGHGRCVIYLPRHVSESAPTIPWYLKLQEAATKMEELIQAEEYLVKIQNQVNELKREARPAPNNSSEKEKDESNNTDNGLEGKKPTTSSKRGCSGFESKVTCLQQKPRCEWNGTECVTSIRRLLTSSGVNRLPAPLKLFFLVF</sequence>
<dbReference type="EMBL" id="FN554968">
    <property type="protein sequence ID" value="CBH10952.1"/>
    <property type="molecule type" value="Genomic_DNA"/>
</dbReference>
<comment type="function">
    <text evidence="1">VSG forms a coat on the surface of the parasite. The trypanosome evades the immune response of the host by expressing a series of antigenically distinct VSGs from an estimated 1000 VSG genes.</text>
</comment>
<dbReference type="Proteomes" id="UP000002316">
    <property type="component" value="Chromosome 5"/>
</dbReference>
<dbReference type="Pfam" id="PF13206">
    <property type="entry name" value="VSG_B"/>
    <property type="match status" value="1"/>
</dbReference>
<feature type="domain" description="Trypanosome variant surface glycoprotein B-type N-terminal" evidence="11">
    <location>
        <begin position="167"/>
        <end position="398"/>
    </location>
</feature>
<proteinExistence type="predicted"/>
<dbReference type="InterPro" id="IPR025932">
    <property type="entry name" value="Trypano_VSG_B_N_dom"/>
</dbReference>
<dbReference type="GeneID" id="23861717"/>
<evidence type="ECO:0000259" key="11">
    <source>
        <dbReference type="Pfam" id="PF13206"/>
    </source>
</evidence>
<evidence type="ECO:0000256" key="2">
    <source>
        <dbReference type="ARBA" id="ARBA00004609"/>
    </source>
</evidence>
<dbReference type="GO" id="GO:0098552">
    <property type="term" value="C:side of membrane"/>
    <property type="evidence" value="ECO:0007669"/>
    <property type="project" value="UniProtKB-KW"/>
</dbReference>
<evidence type="ECO:0000256" key="6">
    <source>
        <dbReference type="ARBA" id="ARBA00023136"/>
    </source>
</evidence>
<keyword evidence="8" id="KW-0449">Lipoprotein</keyword>
<name>C9ZNH4_TRYB9</name>
<evidence type="ECO:0000256" key="4">
    <source>
        <dbReference type="ARBA" id="ARBA00022622"/>
    </source>
</evidence>
<feature type="transmembrane region" description="Helical" evidence="10">
    <location>
        <begin position="41"/>
        <end position="62"/>
    </location>
</feature>
<evidence type="ECO:0000256" key="10">
    <source>
        <dbReference type="SAM" id="Phobius"/>
    </source>
</evidence>
<evidence type="ECO:0000256" key="5">
    <source>
        <dbReference type="ARBA" id="ARBA00022729"/>
    </source>
</evidence>
<dbReference type="GO" id="GO:0005886">
    <property type="term" value="C:plasma membrane"/>
    <property type="evidence" value="ECO:0007669"/>
    <property type="project" value="UniProtKB-SubCell"/>
</dbReference>
<keyword evidence="6 10" id="KW-0472">Membrane</keyword>
<protein>
    <submittedName>
        <fullName evidence="12">T. brucei spp.-specific protein</fullName>
    </submittedName>
</protein>
<keyword evidence="10" id="KW-1133">Transmembrane helix</keyword>
<keyword evidence="7" id="KW-0325">Glycoprotein</keyword>
<reference evidence="13" key="1">
    <citation type="journal article" date="2010" name="PLoS Negl. Trop. Dis.">
        <title>The genome sequence of Trypanosoma brucei gambiense, causative agent of chronic human african trypanosomiasis.</title>
        <authorList>
            <person name="Jackson A.P."/>
            <person name="Sanders M."/>
            <person name="Berry A."/>
            <person name="McQuillan J."/>
            <person name="Aslett M.A."/>
            <person name="Quail M.A."/>
            <person name="Chukualim B."/>
            <person name="Capewell P."/>
            <person name="MacLeod A."/>
            <person name="Melville S.E."/>
            <person name="Gibson W."/>
            <person name="Barry J.D."/>
            <person name="Berriman M."/>
            <person name="Hertz-Fowler C."/>
        </authorList>
    </citation>
    <scope>NUCLEOTIDE SEQUENCE [LARGE SCALE GENOMIC DNA]</scope>
    <source>
        <strain evidence="13">MHOM/CI/86/DAL972</strain>
    </source>
</reference>
<evidence type="ECO:0000313" key="13">
    <source>
        <dbReference type="Proteomes" id="UP000002316"/>
    </source>
</evidence>
<gene>
    <name evidence="12" type="ORF">TbgDal_V900</name>
</gene>
<keyword evidence="3" id="KW-1003">Cell membrane</keyword>
<evidence type="ECO:0000256" key="9">
    <source>
        <dbReference type="SAM" id="MobiDB-lite"/>
    </source>
</evidence>
<evidence type="ECO:0000313" key="12">
    <source>
        <dbReference type="EMBL" id="CBH10952.1"/>
    </source>
</evidence>
<dbReference type="AlphaFoldDB" id="C9ZNH4"/>
<comment type="subcellular location">
    <subcellularLocation>
        <location evidence="2">Cell membrane</location>
        <topology evidence="2">Lipid-anchor</topology>
        <topology evidence="2">GPI-anchor</topology>
    </subcellularLocation>
</comment>
<keyword evidence="10" id="KW-0812">Transmembrane</keyword>
<keyword evidence="5" id="KW-0732">Signal</keyword>
<keyword evidence="4" id="KW-0336">GPI-anchor</keyword>
<evidence type="ECO:0000256" key="1">
    <source>
        <dbReference type="ARBA" id="ARBA00002523"/>
    </source>
</evidence>
<evidence type="ECO:0000256" key="3">
    <source>
        <dbReference type="ARBA" id="ARBA00022475"/>
    </source>
</evidence>
<dbReference type="KEGG" id="tbg:TbgDal_V900"/>
<evidence type="ECO:0000256" key="8">
    <source>
        <dbReference type="ARBA" id="ARBA00023288"/>
    </source>
</evidence>